<dbReference type="Pfam" id="PF00002">
    <property type="entry name" value="7tm_2"/>
    <property type="match status" value="1"/>
</dbReference>
<keyword evidence="6 10" id="KW-0472">Membrane</keyword>
<dbReference type="GO" id="GO:0005886">
    <property type="term" value="C:plasma membrane"/>
    <property type="evidence" value="ECO:0007669"/>
    <property type="project" value="UniProtKB-SubCell"/>
</dbReference>
<dbReference type="SUPFAM" id="SSF81321">
    <property type="entry name" value="Family A G protein-coupled receptor-like"/>
    <property type="match status" value="1"/>
</dbReference>
<evidence type="ECO:0000256" key="8">
    <source>
        <dbReference type="ARBA" id="ARBA00023180"/>
    </source>
</evidence>
<feature type="domain" description="G-protein coupled receptors family 2 profile 2" evidence="12">
    <location>
        <begin position="563"/>
        <end position="803"/>
    </location>
</feature>
<comment type="subcellular location">
    <subcellularLocation>
        <location evidence="1">Membrane</location>
        <topology evidence="1">Multi-pass membrane protein</topology>
    </subcellularLocation>
</comment>
<protein>
    <submittedName>
        <fullName evidence="13">Uncharacterized protein</fullName>
    </submittedName>
</protein>
<dbReference type="InterPro" id="IPR017981">
    <property type="entry name" value="GPCR_2-like_7TM"/>
</dbReference>
<keyword evidence="3 10" id="KW-0812">Transmembrane</keyword>
<dbReference type="PROSITE" id="PS50221">
    <property type="entry name" value="GAIN_B"/>
    <property type="match status" value="1"/>
</dbReference>
<dbReference type="Proteomes" id="UP001159428">
    <property type="component" value="Unassembled WGS sequence"/>
</dbReference>
<feature type="transmembrane region" description="Helical" evidence="10">
    <location>
        <begin position="667"/>
        <end position="690"/>
    </location>
</feature>
<dbReference type="SMART" id="SM00303">
    <property type="entry name" value="GPS"/>
    <property type="match status" value="1"/>
</dbReference>
<evidence type="ECO:0000256" key="1">
    <source>
        <dbReference type="ARBA" id="ARBA00004141"/>
    </source>
</evidence>
<keyword evidence="7" id="KW-1015">Disulfide bond</keyword>
<evidence type="ECO:0000256" key="9">
    <source>
        <dbReference type="SAM" id="MobiDB-lite"/>
    </source>
</evidence>
<dbReference type="InterPro" id="IPR057244">
    <property type="entry name" value="GAIN_B"/>
</dbReference>
<keyword evidence="8" id="KW-0325">Glycoprotein</keyword>
<evidence type="ECO:0000259" key="11">
    <source>
        <dbReference type="PROSITE" id="PS50221"/>
    </source>
</evidence>
<dbReference type="PROSITE" id="PS00650">
    <property type="entry name" value="G_PROTEIN_RECEP_F2_2"/>
    <property type="match status" value="1"/>
</dbReference>
<feature type="transmembrane region" description="Helical" evidence="10">
    <location>
        <begin position="710"/>
        <end position="732"/>
    </location>
</feature>
<sequence length="866" mass="98997">MPQRLEYNTAVLLKRMVYFCHVLPLLCFLSFVVIWNVQNTAQGKYCYSYESLNIPELKKGNCQQIKNATSQHWLKADCKIRSSREYQKRDFTQCLQLWCDYFSICLHQTTEWKNYCSLKFYRLRSSFFDISTGEGGNDVSHFKHVYVKYCGIPKYGRNYFLKTFAIRITSIECQSRKTGKVPPCLNTALWKQSSNTCNYLKNGTNNIWYTVGLGYHSSLRWCDAFRNCYGSNDLRNRCRRDFDFYFRFPPTFTVEILSYLPHTRIQVNYVCSGRYIFAVNVIRCNSESKLNDSLVVKNGNDDSDDDNAEAPQTLNSQVLNAIGLLDIEREGSIQSALDAFEETLSKFSNGTFGNQTEEEKMEAVFQATYTLEQFVLEYAQYHLNKTTPNLSINSQEIDLEIRRVYHQNESDFGLQGPEGQNFVKIPSGNFQNGSEVVMGVLYKSLSKMLLIDDIYTKEATNKSRHLNTIVISATIIPPPTRLTHNVTLMFRNFQAANRKRDCVFWNTADSSSVGWLEQGCSIKYMDESQTECSCNHLTHFAVLMQFGTEPYNKDLSETDNKILEILTYMGLTLSLIGITMTILGYVFLTEMRGPLSQIRVCLVASLGAAQIIFLGGIGATENKKVCVTVAALEQFFLMAAFCWMFIEGVYLYLFVVKVYNVTNKMKICHGVTWGFSALVVTLSLSITAGIAGIESFVSEKYCWLSHENGLIWIFIVFVLLIGSLNIVILVRVIREMTTMQQTKDNQTEQIRLGIRACVVMIPLLGVTWLFGVLLPLHKAFAYILTIFNSTQGFMIFVLHCVRNTEIRSRLRRKLHSIFPLVDNGKSINRSSQENETASGNISRKTKAKHSVVTERRNDSSEKTFCL</sequence>
<feature type="compositionally biased region" description="Basic and acidic residues" evidence="9">
    <location>
        <begin position="851"/>
        <end position="866"/>
    </location>
</feature>
<feature type="transmembrane region" description="Helical" evidence="10">
    <location>
        <begin position="635"/>
        <end position="655"/>
    </location>
</feature>
<dbReference type="AlphaFoldDB" id="A0AAU9Y2E6"/>
<feature type="transmembrane region" description="Helical" evidence="10">
    <location>
        <begin position="600"/>
        <end position="620"/>
    </location>
</feature>
<evidence type="ECO:0000313" key="14">
    <source>
        <dbReference type="Proteomes" id="UP001159428"/>
    </source>
</evidence>
<feature type="transmembrane region" description="Helical" evidence="10">
    <location>
        <begin position="752"/>
        <end position="773"/>
    </location>
</feature>
<dbReference type="InterPro" id="IPR046338">
    <property type="entry name" value="GAIN_dom_sf"/>
</dbReference>
<evidence type="ECO:0000256" key="4">
    <source>
        <dbReference type="ARBA" id="ARBA00022729"/>
    </source>
</evidence>
<dbReference type="PANTHER" id="PTHR12011:SF347">
    <property type="entry name" value="FI21270P1-RELATED"/>
    <property type="match status" value="1"/>
</dbReference>
<comment type="caution">
    <text evidence="13">The sequence shown here is derived from an EMBL/GenBank/DDBJ whole genome shotgun (WGS) entry which is preliminary data.</text>
</comment>
<evidence type="ECO:0000256" key="7">
    <source>
        <dbReference type="ARBA" id="ARBA00023157"/>
    </source>
</evidence>
<dbReference type="InterPro" id="IPR000832">
    <property type="entry name" value="GPCR_2_secretin-like"/>
</dbReference>
<dbReference type="PANTHER" id="PTHR12011">
    <property type="entry name" value="ADHESION G-PROTEIN COUPLED RECEPTOR"/>
    <property type="match status" value="1"/>
</dbReference>
<dbReference type="GO" id="GO:0004930">
    <property type="term" value="F:G protein-coupled receptor activity"/>
    <property type="evidence" value="ECO:0007669"/>
    <property type="project" value="InterPro"/>
</dbReference>
<proteinExistence type="inferred from homology"/>
<evidence type="ECO:0000256" key="10">
    <source>
        <dbReference type="SAM" id="Phobius"/>
    </source>
</evidence>
<evidence type="ECO:0000259" key="12">
    <source>
        <dbReference type="PROSITE" id="PS50261"/>
    </source>
</evidence>
<comment type="similarity">
    <text evidence="2">Belongs to the G-protein coupled receptor 2 family. Adhesion G-protein coupled receptor (ADGR) subfamily.</text>
</comment>
<dbReference type="Gene3D" id="1.20.1070.10">
    <property type="entry name" value="Rhodopsin 7-helix transmembrane proteins"/>
    <property type="match status" value="1"/>
</dbReference>
<evidence type="ECO:0000256" key="5">
    <source>
        <dbReference type="ARBA" id="ARBA00022989"/>
    </source>
</evidence>
<feature type="transmembrane region" description="Helical" evidence="10">
    <location>
        <begin position="779"/>
        <end position="801"/>
    </location>
</feature>
<feature type="compositionally biased region" description="Polar residues" evidence="9">
    <location>
        <begin position="829"/>
        <end position="842"/>
    </location>
</feature>
<reference evidence="13 14" key="1">
    <citation type="submission" date="2022-05" db="EMBL/GenBank/DDBJ databases">
        <authorList>
            <consortium name="Genoscope - CEA"/>
            <person name="William W."/>
        </authorList>
    </citation>
    <scope>NUCLEOTIDE SEQUENCE [LARGE SCALE GENOMIC DNA]</scope>
</reference>
<evidence type="ECO:0000256" key="6">
    <source>
        <dbReference type="ARBA" id="ARBA00023136"/>
    </source>
</evidence>
<feature type="transmembrane region" description="Helical" evidence="10">
    <location>
        <begin position="16"/>
        <end position="37"/>
    </location>
</feature>
<keyword evidence="14" id="KW-1185">Reference proteome</keyword>
<dbReference type="GO" id="GO:0007166">
    <property type="term" value="P:cell surface receptor signaling pathway"/>
    <property type="evidence" value="ECO:0007669"/>
    <property type="project" value="InterPro"/>
</dbReference>
<dbReference type="EMBL" id="CALNXJ010000115">
    <property type="protein sequence ID" value="CAH3165292.1"/>
    <property type="molecule type" value="Genomic_DNA"/>
</dbReference>
<keyword evidence="4" id="KW-0732">Signal</keyword>
<dbReference type="PRINTS" id="PR00249">
    <property type="entry name" value="GPCRSECRETIN"/>
</dbReference>
<dbReference type="Gene3D" id="2.60.220.50">
    <property type="match status" value="1"/>
</dbReference>
<dbReference type="InterPro" id="IPR017983">
    <property type="entry name" value="GPCR_2_secretin-like_CS"/>
</dbReference>
<evidence type="ECO:0000256" key="3">
    <source>
        <dbReference type="ARBA" id="ARBA00022692"/>
    </source>
</evidence>
<dbReference type="Pfam" id="PF01825">
    <property type="entry name" value="GPS"/>
    <property type="match status" value="1"/>
</dbReference>
<gene>
    <name evidence="13" type="ORF">PMEA_00003423</name>
</gene>
<organism evidence="13 14">
    <name type="scientific">Pocillopora meandrina</name>
    <dbReference type="NCBI Taxonomy" id="46732"/>
    <lineage>
        <taxon>Eukaryota</taxon>
        <taxon>Metazoa</taxon>
        <taxon>Cnidaria</taxon>
        <taxon>Anthozoa</taxon>
        <taxon>Hexacorallia</taxon>
        <taxon>Scleractinia</taxon>
        <taxon>Astrocoeniina</taxon>
        <taxon>Pocilloporidae</taxon>
        <taxon>Pocillopora</taxon>
    </lineage>
</organism>
<dbReference type="InterPro" id="IPR000203">
    <property type="entry name" value="GPS"/>
</dbReference>
<name>A0AAU9Y2E6_9CNID</name>
<feature type="region of interest" description="Disordered" evidence="9">
    <location>
        <begin position="829"/>
        <end position="866"/>
    </location>
</feature>
<dbReference type="PROSITE" id="PS50261">
    <property type="entry name" value="G_PROTEIN_RECEP_F2_4"/>
    <property type="match status" value="1"/>
</dbReference>
<dbReference type="FunFam" id="1.20.1070.10:FF:000058">
    <property type="entry name" value="Adhesion G protein-coupled receptor F5"/>
    <property type="match status" value="1"/>
</dbReference>
<evidence type="ECO:0000256" key="2">
    <source>
        <dbReference type="ARBA" id="ARBA00007343"/>
    </source>
</evidence>
<accession>A0AAU9Y2E6</accession>
<feature type="domain" description="GAIN-B" evidence="11">
    <location>
        <begin position="360"/>
        <end position="550"/>
    </location>
</feature>
<evidence type="ECO:0000313" key="13">
    <source>
        <dbReference type="EMBL" id="CAH3165292.1"/>
    </source>
</evidence>
<feature type="transmembrane region" description="Helical" evidence="10">
    <location>
        <begin position="565"/>
        <end position="588"/>
    </location>
</feature>
<keyword evidence="5 10" id="KW-1133">Transmembrane helix</keyword>